<dbReference type="Proteomes" id="UP000218891">
    <property type="component" value="Chromosome"/>
</dbReference>
<evidence type="ECO:0000313" key="2">
    <source>
        <dbReference type="EMBL" id="ATG37204.1"/>
    </source>
</evidence>
<dbReference type="Pfam" id="PF01755">
    <property type="entry name" value="Glyco_transf_25"/>
    <property type="match status" value="1"/>
</dbReference>
<reference evidence="2 3" key="3">
    <citation type="journal article" date="2017" name="Int. J. Syst. Evol. Microbiol.">
        <title>Adaptation of Surface-Associated Bacteria to the Open Ocean: A Genomically Distinct Subpopulation of Phaeobacter gallaeciensis Colonizes Pacific Mesozooplankton.</title>
        <authorList>
            <person name="Freese H.M."/>
            <person name="Methner A."/>
            <person name="Overmann J."/>
        </authorList>
    </citation>
    <scope>NUCLEOTIDE SEQUENCE [LARGE SCALE GENOMIC DNA]</scope>
    <source>
        <strain evidence="2 3">P36</strain>
    </source>
</reference>
<evidence type="ECO:0000259" key="1">
    <source>
        <dbReference type="Pfam" id="PF01755"/>
    </source>
</evidence>
<keyword evidence="3" id="KW-1185">Reference proteome</keyword>
<protein>
    <submittedName>
        <fullName evidence="2">Glycosyltransferase involved in LPS biosynthesis</fullName>
    </submittedName>
</protein>
<reference evidence="2 3" key="4">
    <citation type="journal article" date="2018" name="Environ. Microbiol. Rep.">
        <title>Phylogenetic distribution of roseobacticides in the Roseobacter group and their effect on microalgae.</title>
        <authorList>
            <person name="Sonnenschein E.C."/>
            <person name="Phippen C.B."/>
            <person name="Bentzon-Tilia M."/>
            <person name="Rasmussen S.A."/>
            <person name="Nielsen K.F."/>
            <person name="Gram L."/>
        </authorList>
    </citation>
    <scope>NUCLEOTIDE SEQUENCE [LARGE SCALE GENOMIC DNA]</scope>
    <source>
        <strain evidence="2 3">P36</strain>
    </source>
</reference>
<dbReference type="CDD" id="cd06532">
    <property type="entry name" value="Glyco_transf_25"/>
    <property type="match status" value="1"/>
</dbReference>
<organism evidence="2 3">
    <name type="scientific">Phaeobacter piscinae</name>
    <dbReference type="NCBI Taxonomy" id="1580596"/>
    <lineage>
        <taxon>Bacteria</taxon>
        <taxon>Pseudomonadati</taxon>
        <taxon>Pseudomonadota</taxon>
        <taxon>Alphaproteobacteria</taxon>
        <taxon>Rhodobacterales</taxon>
        <taxon>Roseobacteraceae</taxon>
        <taxon>Phaeobacter</taxon>
    </lineage>
</organism>
<dbReference type="EMBL" id="CP010643">
    <property type="protein sequence ID" value="ATG37204.1"/>
    <property type="molecule type" value="Genomic_DNA"/>
</dbReference>
<evidence type="ECO:0000313" key="3">
    <source>
        <dbReference type="Proteomes" id="UP000218891"/>
    </source>
</evidence>
<name>A0ABN5DI97_9RHOB</name>
<accession>A0ABN5DI97</accession>
<proteinExistence type="predicted"/>
<reference evidence="2 3" key="1">
    <citation type="journal article" date="2017" name="Front. Microbiol.">
        <title>Phaeobacter piscinae sp. nov., a species of the Roseobacter group and potential aquaculture probiont.</title>
        <authorList>
            <person name="Sonnenschein E.C."/>
            <person name="Phippen C.B.W."/>
            <person name="Nielsen K.F."/>
            <person name="Mateiu R.V."/>
            <person name="Melchiorsen J."/>
            <person name="Gram L."/>
            <person name="Overmann J."/>
            <person name="Freese H.M."/>
        </authorList>
    </citation>
    <scope>NUCLEOTIDE SEQUENCE [LARGE SCALE GENOMIC DNA]</scope>
    <source>
        <strain evidence="2 3">P36</strain>
    </source>
</reference>
<feature type="domain" description="Glycosyl transferase family 25" evidence="1">
    <location>
        <begin position="36"/>
        <end position="153"/>
    </location>
</feature>
<dbReference type="InterPro" id="IPR002654">
    <property type="entry name" value="Glyco_trans_25"/>
</dbReference>
<gene>
    <name evidence="2" type="ORF">PhaeoP36_03118</name>
</gene>
<reference evidence="2 3" key="2">
    <citation type="journal article" date="2017" name="Genome Biol. Evol.">
        <title>Trajectories and Drivers of Genome Evolution in Surface-Associated Marine Phaeobacter.</title>
        <authorList>
            <person name="Freese H.M."/>
            <person name="Sikorski J."/>
            <person name="Bunk B."/>
            <person name="Scheuner C."/>
            <person name="Meier-Kolthoff J.P."/>
            <person name="Sproer C."/>
            <person name="Gram L."/>
            <person name="Overmann J."/>
        </authorList>
    </citation>
    <scope>NUCLEOTIDE SEQUENCE [LARGE SCALE GENOMIC DNA]</scope>
    <source>
        <strain evidence="2 3">P36</strain>
    </source>
</reference>
<sequence length="271" mass="30220">MEPRQRWRGFFVFGSAGCGLPLFTAGQDRYLWLMRSYIIHMAGDQKRAPNVARLMTELPQPEVIEAVNGRAVLEAGGITVRNGDLHQPCYPFALRAGEIGCFLSHRKCWQKIVDSADEFGLIVEDDLALDLGIWRNAIALAENHATTESFFRLPAKHRETATQLIATEGEARLFLPRRIGLQTVAQMVGKAAAARLLAATETLDRPVDTFLQMHWIHGQMVHTIWPNGASELTEELGGSTIQSRPTGGKIAREVKRALYRSQVALRPQKHS</sequence>